<evidence type="ECO:0000259" key="2">
    <source>
        <dbReference type="Pfam" id="PF20434"/>
    </source>
</evidence>
<evidence type="ECO:0000313" key="3">
    <source>
        <dbReference type="EMBL" id="ORX78622.1"/>
    </source>
</evidence>
<name>A0A1Y1WYW7_9FUNG</name>
<dbReference type="Gene3D" id="3.40.50.1820">
    <property type="entry name" value="alpha/beta hydrolase"/>
    <property type="match status" value="1"/>
</dbReference>
<keyword evidence="1 3" id="KW-0378">Hydrolase</keyword>
<comment type="caution">
    <text evidence="3">The sequence shown here is derived from an EMBL/GenBank/DDBJ whole genome shotgun (WGS) entry which is preliminary data.</text>
</comment>
<dbReference type="InterPro" id="IPR029058">
    <property type="entry name" value="AB_hydrolase_fold"/>
</dbReference>
<dbReference type="EMBL" id="MCFG01000203">
    <property type="protein sequence ID" value="ORX78622.1"/>
    <property type="molecule type" value="Genomic_DNA"/>
</dbReference>
<dbReference type="InterPro" id="IPR050300">
    <property type="entry name" value="GDXG_lipolytic_enzyme"/>
</dbReference>
<accession>A0A1Y1WYW7</accession>
<organism evidence="3 4">
    <name type="scientific">Anaeromyces robustus</name>
    <dbReference type="NCBI Taxonomy" id="1754192"/>
    <lineage>
        <taxon>Eukaryota</taxon>
        <taxon>Fungi</taxon>
        <taxon>Fungi incertae sedis</taxon>
        <taxon>Chytridiomycota</taxon>
        <taxon>Chytridiomycota incertae sedis</taxon>
        <taxon>Neocallimastigomycetes</taxon>
        <taxon>Neocallimastigales</taxon>
        <taxon>Neocallimastigaceae</taxon>
        <taxon>Anaeromyces</taxon>
    </lineage>
</organism>
<dbReference type="SUPFAM" id="SSF53474">
    <property type="entry name" value="alpha/beta-Hydrolases"/>
    <property type="match status" value="1"/>
</dbReference>
<dbReference type="AlphaFoldDB" id="A0A1Y1WYW7"/>
<reference evidence="3 4" key="1">
    <citation type="submission" date="2016-08" db="EMBL/GenBank/DDBJ databases">
        <title>A Parts List for Fungal Cellulosomes Revealed by Comparative Genomics.</title>
        <authorList>
            <consortium name="DOE Joint Genome Institute"/>
            <person name="Haitjema C.H."/>
            <person name="Gilmore S.P."/>
            <person name="Henske J.K."/>
            <person name="Solomon K.V."/>
            <person name="De Groot R."/>
            <person name="Kuo A."/>
            <person name="Mondo S.J."/>
            <person name="Salamov A.A."/>
            <person name="Labutti K."/>
            <person name="Zhao Z."/>
            <person name="Chiniquy J."/>
            <person name="Barry K."/>
            <person name="Brewer H.M."/>
            <person name="Purvine S.O."/>
            <person name="Wright A.T."/>
            <person name="Boxma B."/>
            <person name="Van Alen T."/>
            <person name="Hackstein J.H."/>
            <person name="Baker S.E."/>
            <person name="Grigoriev I.V."/>
            <person name="O'Malley M.A."/>
        </authorList>
    </citation>
    <scope>NUCLEOTIDE SEQUENCE [LARGE SCALE GENOMIC DNA]</scope>
    <source>
        <strain evidence="3 4">S4</strain>
    </source>
</reference>
<keyword evidence="4" id="KW-1185">Reference proteome</keyword>
<evidence type="ECO:0000313" key="4">
    <source>
        <dbReference type="Proteomes" id="UP000193944"/>
    </source>
</evidence>
<protein>
    <submittedName>
        <fullName evidence="3">Alpha/beta-hydrolase</fullName>
    </submittedName>
</protein>
<feature type="non-terminal residue" evidence="3">
    <location>
        <position position="1"/>
    </location>
</feature>
<proteinExistence type="predicted"/>
<dbReference type="PANTHER" id="PTHR48081">
    <property type="entry name" value="AB HYDROLASE SUPERFAMILY PROTEIN C4A8.06C"/>
    <property type="match status" value="1"/>
</dbReference>
<sequence>NKVKFTNIGSLLEENDYVAVLPNYGLFPFAVFEDMIYDVYTAIQWTFENIQKYGGDPKRVTLVGHSAGAHLVALTLFKSYNYMENNGEILNPLPTFEKVILLAGPYDFDDVEVAKMGYQEENVEDFNNGLLEKTVQILFRTKVVSPYDIVRSMPDNSVNDSFNVNRFILYYTSNDDLVPKNSAVKLIDQIKRVCPNISIEYVFKENYTHNDIVKGIRYGNEVQKDIYMSLVRL</sequence>
<evidence type="ECO:0000256" key="1">
    <source>
        <dbReference type="ARBA" id="ARBA00022801"/>
    </source>
</evidence>
<dbReference type="Pfam" id="PF20434">
    <property type="entry name" value="BD-FAE"/>
    <property type="match status" value="1"/>
</dbReference>
<dbReference type="Proteomes" id="UP000193944">
    <property type="component" value="Unassembled WGS sequence"/>
</dbReference>
<reference evidence="3 4" key="2">
    <citation type="submission" date="2016-08" db="EMBL/GenBank/DDBJ databases">
        <title>Pervasive Adenine N6-methylation of Active Genes in Fungi.</title>
        <authorList>
            <consortium name="DOE Joint Genome Institute"/>
            <person name="Mondo S.J."/>
            <person name="Dannebaum R.O."/>
            <person name="Kuo R.C."/>
            <person name="Labutti K."/>
            <person name="Haridas S."/>
            <person name="Kuo A."/>
            <person name="Salamov A."/>
            <person name="Ahrendt S.R."/>
            <person name="Lipzen A."/>
            <person name="Sullivan W."/>
            <person name="Andreopoulos W.B."/>
            <person name="Clum A."/>
            <person name="Lindquist E."/>
            <person name="Daum C."/>
            <person name="Ramamoorthy G.K."/>
            <person name="Gryganskyi A."/>
            <person name="Culley D."/>
            <person name="Magnuson J.K."/>
            <person name="James T.Y."/>
            <person name="O'Malley M.A."/>
            <person name="Stajich J.E."/>
            <person name="Spatafora J.W."/>
            <person name="Visel A."/>
            <person name="Grigoriev I.V."/>
        </authorList>
    </citation>
    <scope>NUCLEOTIDE SEQUENCE [LARGE SCALE GENOMIC DNA]</scope>
    <source>
        <strain evidence="3 4">S4</strain>
    </source>
</reference>
<dbReference type="PANTHER" id="PTHR48081:SF33">
    <property type="entry name" value="KYNURENINE FORMAMIDASE"/>
    <property type="match status" value="1"/>
</dbReference>
<gene>
    <name evidence="3" type="ORF">BCR32DRAFT_282079</name>
</gene>
<dbReference type="OrthoDB" id="6495301at2759"/>
<dbReference type="GO" id="GO:0016787">
    <property type="term" value="F:hydrolase activity"/>
    <property type="evidence" value="ECO:0007669"/>
    <property type="project" value="UniProtKB-KW"/>
</dbReference>
<dbReference type="InterPro" id="IPR049492">
    <property type="entry name" value="BD-FAE-like_dom"/>
</dbReference>
<dbReference type="STRING" id="1754192.A0A1Y1WYW7"/>
<feature type="domain" description="BD-FAE-like" evidence="2">
    <location>
        <begin position="8"/>
        <end position="186"/>
    </location>
</feature>